<keyword evidence="1" id="KW-0472">Membrane</keyword>
<keyword evidence="1" id="KW-1133">Transmembrane helix</keyword>
<sequence length="45" mass="5584">MITFLTKRFQNQYFSFFSWGYFYSAGYFGMYQMNRLLNENLNTSR</sequence>
<dbReference type="EMBL" id="CP010978">
    <property type="protein sequence ID" value="AJQ27150.1"/>
    <property type="molecule type" value="Genomic_DNA"/>
</dbReference>
<gene>
    <name evidence="2" type="ORF">JBW_01800</name>
</gene>
<name>I8U135_9FIRM</name>
<evidence type="ECO:0000313" key="2">
    <source>
        <dbReference type="EMBL" id="AJQ27150.1"/>
    </source>
</evidence>
<dbReference type="HOGENOM" id="CLU_3203169_0_0_9"/>
<feature type="transmembrane region" description="Helical" evidence="1">
    <location>
        <begin position="12"/>
        <end position="31"/>
    </location>
</feature>
<reference evidence="3" key="2">
    <citation type="submission" date="2015-02" db="EMBL/GenBank/DDBJ databases">
        <title>Complete Genome Sequence of Pelosinus fermentans JBW45.</title>
        <authorList>
            <person name="De Leon K.B."/>
            <person name="Utturkar S.M."/>
            <person name="Camilleri L.B."/>
            <person name="Arkin A.P."/>
            <person name="Fields M.W."/>
            <person name="Brown S.D."/>
            <person name="Wall J.D."/>
        </authorList>
    </citation>
    <scope>NUCLEOTIDE SEQUENCE [LARGE SCALE GENOMIC DNA]</scope>
    <source>
        <strain evidence="3">JBW45</strain>
    </source>
</reference>
<organism evidence="2 3">
    <name type="scientific">Pelosinus fermentans JBW45</name>
    <dbReference type="NCBI Taxonomy" id="1192197"/>
    <lineage>
        <taxon>Bacteria</taxon>
        <taxon>Bacillati</taxon>
        <taxon>Bacillota</taxon>
        <taxon>Negativicutes</taxon>
        <taxon>Selenomonadales</taxon>
        <taxon>Sporomusaceae</taxon>
        <taxon>Pelosinus</taxon>
    </lineage>
</organism>
<dbReference type="AlphaFoldDB" id="I8U135"/>
<dbReference type="Proteomes" id="UP000005361">
    <property type="component" value="Chromosome"/>
</dbReference>
<accession>I8U135</accession>
<proteinExistence type="predicted"/>
<dbReference type="KEGG" id="pft:JBW_01800"/>
<evidence type="ECO:0000313" key="3">
    <source>
        <dbReference type="Proteomes" id="UP000005361"/>
    </source>
</evidence>
<reference evidence="2 3" key="1">
    <citation type="journal article" date="2015" name="Genome Announc.">
        <title>Complete Genome Sequence of Pelosinus fermentans JBW45, a Member of a Remarkably Competitive Group of Negativicutes in the Firmicutes Phylum.</title>
        <authorList>
            <person name="De Leon K.B."/>
            <person name="Utturkar S.M."/>
            <person name="Camilleri L.B."/>
            <person name="Elias D.A."/>
            <person name="Arkin A.P."/>
            <person name="Fields M.W."/>
            <person name="Brown S.D."/>
            <person name="Wall J.D."/>
        </authorList>
    </citation>
    <scope>NUCLEOTIDE SEQUENCE [LARGE SCALE GENOMIC DNA]</scope>
    <source>
        <strain evidence="2 3">JBW45</strain>
    </source>
</reference>
<keyword evidence="1" id="KW-0812">Transmembrane</keyword>
<evidence type="ECO:0000256" key="1">
    <source>
        <dbReference type="SAM" id="Phobius"/>
    </source>
</evidence>
<protein>
    <submittedName>
        <fullName evidence="2">Uncharacterized protein</fullName>
    </submittedName>
</protein>